<evidence type="ECO:0000313" key="3">
    <source>
        <dbReference type="Proteomes" id="UP001139347"/>
    </source>
</evidence>
<dbReference type="InterPro" id="IPR049722">
    <property type="entry name" value="Prli42-like"/>
</dbReference>
<gene>
    <name evidence="2" type="primary">prli42</name>
    <name evidence="2" type="ORF">MUG84_05275</name>
</gene>
<dbReference type="NCBIfam" id="NF033880">
    <property type="entry name" value="Prli42"/>
    <property type="match status" value="1"/>
</dbReference>
<keyword evidence="1" id="KW-1133">Transmembrane helix</keyword>
<name>A0A9X1WKU7_9BACL</name>
<comment type="caution">
    <text evidence="2">The sequence shown here is derived from an EMBL/GenBank/DDBJ whole genome shotgun (WGS) entry which is preliminary data.</text>
</comment>
<evidence type="ECO:0000313" key="2">
    <source>
        <dbReference type="EMBL" id="MCJ8011157.1"/>
    </source>
</evidence>
<feature type="transmembrane region" description="Helical" evidence="1">
    <location>
        <begin position="6"/>
        <end position="27"/>
    </location>
</feature>
<keyword evidence="1" id="KW-0472">Membrane</keyword>
<dbReference type="AlphaFoldDB" id="A0A9X1WKU7"/>
<dbReference type="RefSeq" id="WP_244721412.1">
    <property type="nucleotide sequence ID" value="NZ_JALIRP010000002.1"/>
</dbReference>
<proteinExistence type="predicted"/>
<dbReference type="Proteomes" id="UP001139347">
    <property type="component" value="Unassembled WGS sequence"/>
</dbReference>
<evidence type="ECO:0000256" key="1">
    <source>
        <dbReference type="SAM" id="Phobius"/>
    </source>
</evidence>
<reference evidence="2" key="1">
    <citation type="submission" date="2022-04" db="EMBL/GenBank/DDBJ databases">
        <title>Paenibacillus mangrovi sp. nov., a novel endophytic bacterium isolated from bark of Kandelia candel.</title>
        <authorList>
            <person name="Tuo L."/>
        </authorList>
    </citation>
    <scope>NUCLEOTIDE SEQUENCE</scope>
    <source>
        <strain evidence="2">KQZ6P-2</strain>
    </source>
</reference>
<sequence length="33" mass="3910">MKNNKWFRVFVYLMLISMFGSVIFGILQSVIAR</sequence>
<protein>
    <submittedName>
        <fullName evidence="2">Stressosome-associated protein Prli42</fullName>
    </submittedName>
</protein>
<organism evidence="2 3">
    <name type="scientific">Paenibacillus mangrovi</name>
    <dbReference type="NCBI Taxonomy" id="2931978"/>
    <lineage>
        <taxon>Bacteria</taxon>
        <taxon>Bacillati</taxon>
        <taxon>Bacillota</taxon>
        <taxon>Bacilli</taxon>
        <taxon>Bacillales</taxon>
        <taxon>Paenibacillaceae</taxon>
        <taxon>Paenibacillus</taxon>
    </lineage>
</organism>
<keyword evidence="1" id="KW-0812">Transmembrane</keyword>
<dbReference type="EMBL" id="JALIRP010000002">
    <property type="protein sequence ID" value="MCJ8011157.1"/>
    <property type="molecule type" value="Genomic_DNA"/>
</dbReference>
<accession>A0A9X1WKU7</accession>
<keyword evidence="3" id="KW-1185">Reference proteome</keyword>